<evidence type="ECO:0000256" key="7">
    <source>
        <dbReference type="ARBA" id="ARBA00022989"/>
    </source>
</evidence>
<name>A0ABM6W2J1_9LACO</name>
<comment type="subcellular location">
    <subcellularLocation>
        <location evidence="1">Cell membrane</location>
        <topology evidence="1">Multi-pass membrane protein</topology>
    </subcellularLocation>
</comment>
<keyword evidence="3" id="KW-1003">Cell membrane</keyword>
<evidence type="ECO:0000256" key="3">
    <source>
        <dbReference type="ARBA" id="ARBA00022475"/>
    </source>
</evidence>
<evidence type="ECO:0000313" key="11">
    <source>
        <dbReference type="Proteomes" id="UP000246036"/>
    </source>
</evidence>
<dbReference type="Proteomes" id="UP000246036">
    <property type="component" value="Chromosome"/>
</dbReference>
<reference evidence="10 11" key="1">
    <citation type="submission" date="2018-05" db="EMBL/GenBank/DDBJ databases">
        <title>Reference genomes for bee gut microbiota database.</title>
        <authorList>
            <person name="Ellegaard K.M."/>
        </authorList>
    </citation>
    <scope>NUCLEOTIDE SEQUENCE [LARGE SCALE GENOMIC DNA]</scope>
    <source>
        <strain evidence="10 11">ESL0186</strain>
    </source>
</reference>
<dbReference type="Pfam" id="PF03609">
    <property type="entry name" value="EII-Sor"/>
    <property type="match status" value="1"/>
</dbReference>
<evidence type="ECO:0000256" key="1">
    <source>
        <dbReference type="ARBA" id="ARBA00004651"/>
    </source>
</evidence>
<feature type="transmembrane region" description="Helical" evidence="9">
    <location>
        <begin position="103"/>
        <end position="123"/>
    </location>
</feature>
<dbReference type="RefSeq" id="WP_109586879.1">
    <property type="nucleotide sequence ID" value="NZ_CP029477.1"/>
</dbReference>
<keyword evidence="4 10" id="KW-0762">Sugar transport</keyword>
<evidence type="ECO:0000256" key="9">
    <source>
        <dbReference type="SAM" id="Phobius"/>
    </source>
</evidence>
<keyword evidence="11" id="KW-1185">Reference proteome</keyword>
<dbReference type="EMBL" id="CP029477">
    <property type="protein sequence ID" value="AWM76091.1"/>
    <property type="molecule type" value="Genomic_DNA"/>
</dbReference>
<evidence type="ECO:0000256" key="8">
    <source>
        <dbReference type="ARBA" id="ARBA00023136"/>
    </source>
</evidence>
<dbReference type="InterPro" id="IPR004700">
    <property type="entry name" value="PTS_IIC_man"/>
</dbReference>
<dbReference type="PROSITE" id="PS51106">
    <property type="entry name" value="PTS_EIIC_TYPE_4"/>
    <property type="match status" value="1"/>
</dbReference>
<accession>A0ABM6W2J1</accession>
<sequence length="263" mass="27796">MNGQVSVSVFQALVLAIWIALIESRSLLGAATVALRFSPLMTGLIVGILFGDVTKAMEITAAIQLIYMGVFAPGGQMPAEPCIAAAISVPIALLSGMKPTAAIAIAVPVGLLGGYLYQFRLFLDSFVNKITEKGVEEVNKQKIFMGAIVVPIIVSLVLFIPFMFIALKFGAPVIASFVKNSVSTEIFHILSVIGGGLVSIGIATTIYVIGKKSYIPFFLSGYFIAVVCANAGLTMLTYAIFGALIASVFILVRSEASFKNGEE</sequence>
<keyword evidence="7 9" id="KW-1133">Transmembrane helix</keyword>
<evidence type="ECO:0000256" key="5">
    <source>
        <dbReference type="ARBA" id="ARBA00022683"/>
    </source>
</evidence>
<keyword evidence="5" id="KW-0598">Phosphotransferase system</keyword>
<protein>
    <submittedName>
        <fullName evidence="10">PTS sugar transporter subunit IIC</fullName>
    </submittedName>
</protein>
<evidence type="ECO:0000313" key="10">
    <source>
        <dbReference type="EMBL" id="AWM76091.1"/>
    </source>
</evidence>
<organism evidence="10 11">
    <name type="scientific">Lactobacillus kullabergensis</name>
    <dbReference type="NCBI Taxonomy" id="1218493"/>
    <lineage>
        <taxon>Bacteria</taxon>
        <taxon>Bacillati</taxon>
        <taxon>Bacillota</taxon>
        <taxon>Bacilli</taxon>
        <taxon>Lactobacillales</taxon>
        <taxon>Lactobacillaceae</taxon>
        <taxon>Lactobacillus</taxon>
    </lineage>
</organism>
<proteinExistence type="predicted"/>
<gene>
    <name evidence="10" type="ORF">DKL58_08915</name>
</gene>
<evidence type="ECO:0000256" key="2">
    <source>
        <dbReference type="ARBA" id="ARBA00022448"/>
    </source>
</evidence>
<keyword evidence="2" id="KW-0813">Transport</keyword>
<feature type="transmembrane region" description="Helical" evidence="9">
    <location>
        <begin position="186"/>
        <end position="210"/>
    </location>
</feature>
<keyword evidence="8 9" id="KW-0472">Membrane</keyword>
<evidence type="ECO:0000256" key="6">
    <source>
        <dbReference type="ARBA" id="ARBA00022692"/>
    </source>
</evidence>
<feature type="transmembrane region" description="Helical" evidence="9">
    <location>
        <begin position="79"/>
        <end position="97"/>
    </location>
</feature>
<evidence type="ECO:0000256" key="4">
    <source>
        <dbReference type="ARBA" id="ARBA00022597"/>
    </source>
</evidence>
<keyword evidence="6 9" id="KW-0812">Transmembrane</keyword>
<feature type="transmembrane region" description="Helical" evidence="9">
    <location>
        <begin position="143"/>
        <end position="166"/>
    </location>
</feature>
<feature type="transmembrane region" description="Helical" evidence="9">
    <location>
        <begin position="222"/>
        <end position="252"/>
    </location>
</feature>